<accession>M3AZX5</accession>
<sequence>MALSARQMLNLPPSTASPSNSTLIIIDAQNEYAQGALRVTNASSTRKVISQLLELYRSASSSSATRIVHVLHQVPDGAPIFTPGTDLAEEFEELRPQEGEKVVKKLHPSAFAETELDGLLKKDGVEGKKVVLVGYMAHVCVSTTARDAARLGYDVLVVEDGVGDRDIPGATGEEVTKMVMHELGDFFATIVQSQDIK</sequence>
<dbReference type="HOGENOM" id="CLU_068979_5_1_1"/>
<dbReference type="Gene3D" id="3.40.50.850">
    <property type="entry name" value="Isochorismatase-like"/>
    <property type="match status" value="1"/>
</dbReference>
<gene>
    <name evidence="4" type="ORF">SEPMUDRAFT_132455</name>
</gene>
<evidence type="ECO:0000313" key="4">
    <source>
        <dbReference type="EMBL" id="EMF13082.1"/>
    </source>
</evidence>
<dbReference type="AlphaFoldDB" id="M3AZX5"/>
<dbReference type="OrthoDB" id="245563at2759"/>
<proteinExistence type="inferred from homology"/>
<feature type="domain" description="Isochorismatase-like" evidence="3">
    <location>
        <begin position="22"/>
        <end position="190"/>
    </location>
</feature>
<dbReference type="InterPro" id="IPR050272">
    <property type="entry name" value="Isochorismatase-like_hydrls"/>
</dbReference>
<feature type="non-terminal residue" evidence="4">
    <location>
        <position position="1"/>
    </location>
</feature>
<dbReference type="Proteomes" id="UP000016931">
    <property type="component" value="Unassembled WGS sequence"/>
</dbReference>
<evidence type="ECO:0000256" key="2">
    <source>
        <dbReference type="ARBA" id="ARBA00022801"/>
    </source>
</evidence>
<keyword evidence="5" id="KW-1185">Reference proteome</keyword>
<dbReference type="PANTHER" id="PTHR43540:SF15">
    <property type="entry name" value="BLR5631 PROTEIN"/>
    <property type="match status" value="1"/>
</dbReference>
<organism evidence="4 5">
    <name type="scientific">Sphaerulina musiva (strain SO2202)</name>
    <name type="common">Poplar stem canker fungus</name>
    <name type="synonym">Septoria musiva</name>
    <dbReference type="NCBI Taxonomy" id="692275"/>
    <lineage>
        <taxon>Eukaryota</taxon>
        <taxon>Fungi</taxon>
        <taxon>Dikarya</taxon>
        <taxon>Ascomycota</taxon>
        <taxon>Pezizomycotina</taxon>
        <taxon>Dothideomycetes</taxon>
        <taxon>Dothideomycetidae</taxon>
        <taxon>Mycosphaerellales</taxon>
        <taxon>Mycosphaerellaceae</taxon>
        <taxon>Sphaerulina</taxon>
    </lineage>
</organism>
<evidence type="ECO:0000256" key="1">
    <source>
        <dbReference type="ARBA" id="ARBA00006336"/>
    </source>
</evidence>
<protein>
    <submittedName>
        <fullName evidence="4">Isochorismatase hydrolase</fullName>
    </submittedName>
</protein>
<keyword evidence="2 4" id="KW-0378">Hydrolase</keyword>
<dbReference type="Pfam" id="PF00857">
    <property type="entry name" value="Isochorismatase"/>
    <property type="match status" value="1"/>
</dbReference>
<dbReference type="PANTHER" id="PTHR43540">
    <property type="entry name" value="PEROXYUREIDOACRYLATE/UREIDOACRYLATE AMIDOHYDROLASE-RELATED"/>
    <property type="match status" value="1"/>
</dbReference>
<comment type="similarity">
    <text evidence="1">Belongs to the isochorismatase family.</text>
</comment>
<dbReference type="GO" id="GO:0016787">
    <property type="term" value="F:hydrolase activity"/>
    <property type="evidence" value="ECO:0007669"/>
    <property type="project" value="UniProtKB-KW"/>
</dbReference>
<dbReference type="InterPro" id="IPR000868">
    <property type="entry name" value="Isochorismatase-like_dom"/>
</dbReference>
<dbReference type="GeneID" id="27899633"/>
<dbReference type="STRING" id="692275.M3AZX5"/>
<dbReference type="SUPFAM" id="SSF52499">
    <property type="entry name" value="Isochorismatase-like hydrolases"/>
    <property type="match status" value="1"/>
</dbReference>
<dbReference type="InterPro" id="IPR036380">
    <property type="entry name" value="Isochorismatase-like_sf"/>
</dbReference>
<name>M3AZX5_SPHMS</name>
<reference evidence="4 5" key="1">
    <citation type="journal article" date="2012" name="PLoS Pathog.">
        <title>Diverse lifestyles and strategies of plant pathogenesis encoded in the genomes of eighteen Dothideomycetes fungi.</title>
        <authorList>
            <person name="Ohm R.A."/>
            <person name="Feau N."/>
            <person name="Henrissat B."/>
            <person name="Schoch C.L."/>
            <person name="Horwitz B.A."/>
            <person name="Barry K.W."/>
            <person name="Condon B.J."/>
            <person name="Copeland A.C."/>
            <person name="Dhillon B."/>
            <person name="Glaser F."/>
            <person name="Hesse C.N."/>
            <person name="Kosti I."/>
            <person name="LaButti K."/>
            <person name="Lindquist E.A."/>
            <person name="Lucas S."/>
            <person name="Salamov A.A."/>
            <person name="Bradshaw R.E."/>
            <person name="Ciuffetti L."/>
            <person name="Hamelin R.C."/>
            <person name="Kema G.H.J."/>
            <person name="Lawrence C."/>
            <person name="Scott J.A."/>
            <person name="Spatafora J.W."/>
            <person name="Turgeon B.G."/>
            <person name="de Wit P.J.G.M."/>
            <person name="Zhong S."/>
            <person name="Goodwin S.B."/>
            <person name="Grigoriev I.V."/>
        </authorList>
    </citation>
    <scope>NUCLEOTIDE SEQUENCE [LARGE SCALE GENOMIC DNA]</scope>
    <source>
        <strain evidence="4 5">SO2202</strain>
    </source>
</reference>
<dbReference type="eggNOG" id="ENOG502RXWW">
    <property type="taxonomic scope" value="Eukaryota"/>
</dbReference>
<dbReference type="OMA" id="TGMMTHM"/>
<dbReference type="RefSeq" id="XP_016761203.1">
    <property type="nucleotide sequence ID" value="XM_016902496.1"/>
</dbReference>
<evidence type="ECO:0000259" key="3">
    <source>
        <dbReference type="Pfam" id="PF00857"/>
    </source>
</evidence>
<evidence type="ECO:0000313" key="5">
    <source>
        <dbReference type="Proteomes" id="UP000016931"/>
    </source>
</evidence>
<dbReference type="EMBL" id="KB456263">
    <property type="protein sequence ID" value="EMF13082.1"/>
    <property type="molecule type" value="Genomic_DNA"/>
</dbReference>